<organism evidence="1 2">
    <name type="scientific">Strongylus vulgaris</name>
    <name type="common">Blood worm</name>
    <dbReference type="NCBI Taxonomy" id="40348"/>
    <lineage>
        <taxon>Eukaryota</taxon>
        <taxon>Metazoa</taxon>
        <taxon>Ecdysozoa</taxon>
        <taxon>Nematoda</taxon>
        <taxon>Chromadorea</taxon>
        <taxon>Rhabditida</taxon>
        <taxon>Rhabditina</taxon>
        <taxon>Rhabditomorpha</taxon>
        <taxon>Strongyloidea</taxon>
        <taxon>Strongylidae</taxon>
        <taxon>Strongylus</taxon>
    </lineage>
</organism>
<sequence length="81" mass="9412">MDSIALLLERRQRALRLNLKIEVVTVSYQIPSMHRLVSVAHIYQAKMNSRIVDFQNSQPARQVVLTVGRRRKRQQLREGGS</sequence>
<dbReference type="AlphaFoldDB" id="A0A3P7KJZ9"/>
<name>A0A3P7KJZ9_STRVU</name>
<protein>
    <submittedName>
        <fullName evidence="1">Uncharacterized protein</fullName>
    </submittedName>
</protein>
<keyword evidence="2" id="KW-1185">Reference proteome</keyword>
<gene>
    <name evidence="1" type="ORF">SVUK_LOCUS3296</name>
</gene>
<evidence type="ECO:0000313" key="1">
    <source>
        <dbReference type="EMBL" id="VDM68298.1"/>
    </source>
</evidence>
<proteinExistence type="predicted"/>
<reference evidence="1 2" key="1">
    <citation type="submission" date="2018-11" db="EMBL/GenBank/DDBJ databases">
        <authorList>
            <consortium name="Pathogen Informatics"/>
        </authorList>
    </citation>
    <scope>NUCLEOTIDE SEQUENCE [LARGE SCALE GENOMIC DNA]</scope>
</reference>
<evidence type="ECO:0000313" key="2">
    <source>
        <dbReference type="Proteomes" id="UP000270094"/>
    </source>
</evidence>
<dbReference type="EMBL" id="UYYB01008364">
    <property type="protein sequence ID" value="VDM68298.1"/>
    <property type="molecule type" value="Genomic_DNA"/>
</dbReference>
<dbReference type="Proteomes" id="UP000270094">
    <property type="component" value="Unassembled WGS sequence"/>
</dbReference>
<accession>A0A3P7KJZ9</accession>